<evidence type="ECO:0000313" key="2">
    <source>
        <dbReference type="Proteomes" id="UP000192582"/>
    </source>
</evidence>
<dbReference type="EMBL" id="FWWU01000009">
    <property type="protein sequence ID" value="SMB89194.1"/>
    <property type="molecule type" value="Genomic_DNA"/>
</dbReference>
<organism evidence="1 2">
    <name type="scientific">Deinococcus hopiensis KR-140</name>
    <dbReference type="NCBI Taxonomy" id="695939"/>
    <lineage>
        <taxon>Bacteria</taxon>
        <taxon>Thermotogati</taxon>
        <taxon>Deinococcota</taxon>
        <taxon>Deinococci</taxon>
        <taxon>Deinococcales</taxon>
        <taxon>Deinococcaceae</taxon>
        <taxon>Deinococcus</taxon>
    </lineage>
</organism>
<dbReference type="STRING" id="695939.SAMN00790413_00303"/>
<evidence type="ECO:0000313" key="1">
    <source>
        <dbReference type="EMBL" id="SMB89194.1"/>
    </source>
</evidence>
<protein>
    <submittedName>
        <fullName evidence="1">Uncharacterized protein</fullName>
    </submittedName>
</protein>
<gene>
    <name evidence="1" type="ORF">SAMN00790413_00303</name>
</gene>
<accession>A0A1W1V863</accession>
<dbReference type="RefSeq" id="WP_084047999.1">
    <property type="nucleotide sequence ID" value="NZ_FWWU01000009.1"/>
</dbReference>
<dbReference type="Proteomes" id="UP000192582">
    <property type="component" value="Unassembled WGS sequence"/>
</dbReference>
<sequence length="128" mass="13720">MTGTVTLEIQELTRPELEEIFEDLGHDLVIVQPAAPANQWGESGSSNTTDVRGILMPASEYTQRSAAGAGLPIPSYEAYLPFDAPVNTPGWHLTHEGTPYHPTADARDEGGQGVVWIVPLRAPGQVTS</sequence>
<dbReference type="AlphaFoldDB" id="A0A1W1V863"/>
<name>A0A1W1V863_9DEIO</name>
<reference evidence="1 2" key="1">
    <citation type="submission" date="2017-04" db="EMBL/GenBank/DDBJ databases">
        <authorList>
            <person name="Afonso C.L."/>
            <person name="Miller P.J."/>
            <person name="Scott M.A."/>
            <person name="Spackman E."/>
            <person name="Goraichik I."/>
            <person name="Dimitrov K.M."/>
            <person name="Suarez D.L."/>
            <person name="Swayne D.E."/>
        </authorList>
    </citation>
    <scope>NUCLEOTIDE SEQUENCE [LARGE SCALE GENOMIC DNA]</scope>
    <source>
        <strain evidence="1 2">KR-140</strain>
    </source>
</reference>
<keyword evidence="2" id="KW-1185">Reference proteome</keyword>
<proteinExistence type="predicted"/>
<dbReference type="OrthoDB" id="72170at2"/>